<evidence type="ECO:0000313" key="4">
    <source>
        <dbReference type="Proteomes" id="UP000737402"/>
    </source>
</evidence>
<accession>A0ABS2P4Z0</accession>
<protein>
    <submittedName>
        <fullName evidence="3">Nucleoside-diphosphate-sugar epimerase</fullName>
    </submittedName>
</protein>
<dbReference type="SUPFAM" id="SSF51735">
    <property type="entry name" value="NAD(P)-binding Rossmann-fold domains"/>
    <property type="match status" value="1"/>
</dbReference>
<dbReference type="InterPro" id="IPR001509">
    <property type="entry name" value="Epimerase_deHydtase"/>
</dbReference>
<evidence type="ECO:0000256" key="1">
    <source>
        <dbReference type="ARBA" id="ARBA00007637"/>
    </source>
</evidence>
<dbReference type="Pfam" id="PF01370">
    <property type="entry name" value="Epimerase"/>
    <property type="match status" value="1"/>
</dbReference>
<reference evidence="3 4" key="1">
    <citation type="submission" date="2021-01" db="EMBL/GenBank/DDBJ databases">
        <title>Genomic Encyclopedia of Type Strains, Phase IV (KMG-IV): sequencing the most valuable type-strain genomes for metagenomic binning, comparative biology and taxonomic classification.</title>
        <authorList>
            <person name="Goeker M."/>
        </authorList>
    </citation>
    <scope>NUCLEOTIDE SEQUENCE [LARGE SCALE GENOMIC DNA]</scope>
    <source>
        <strain evidence="3 4">DSM 25879</strain>
    </source>
</reference>
<proteinExistence type="inferred from homology"/>
<dbReference type="EMBL" id="JAFBED010000013">
    <property type="protein sequence ID" value="MBM7622027.1"/>
    <property type="molecule type" value="Genomic_DNA"/>
</dbReference>
<keyword evidence="4" id="KW-1185">Reference proteome</keyword>
<organism evidence="3 4">
    <name type="scientific">Sutcliffiella tianshenii</name>
    <dbReference type="NCBI Taxonomy" id="1463404"/>
    <lineage>
        <taxon>Bacteria</taxon>
        <taxon>Bacillati</taxon>
        <taxon>Bacillota</taxon>
        <taxon>Bacilli</taxon>
        <taxon>Bacillales</taxon>
        <taxon>Bacillaceae</taxon>
        <taxon>Sutcliffiella</taxon>
    </lineage>
</organism>
<dbReference type="InterPro" id="IPR036291">
    <property type="entry name" value="NAD(P)-bd_dom_sf"/>
</dbReference>
<dbReference type="PRINTS" id="PR01713">
    <property type="entry name" value="NUCEPIMERASE"/>
</dbReference>
<dbReference type="RefSeq" id="WP_204419211.1">
    <property type="nucleotide sequence ID" value="NZ_JAFBED010000013.1"/>
</dbReference>
<dbReference type="PANTHER" id="PTHR43000">
    <property type="entry name" value="DTDP-D-GLUCOSE 4,6-DEHYDRATASE-RELATED"/>
    <property type="match status" value="1"/>
</dbReference>
<dbReference type="Gene3D" id="3.40.50.720">
    <property type="entry name" value="NAD(P)-binding Rossmann-like Domain"/>
    <property type="match status" value="1"/>
</dbReference>
<evidence type="ECO:0000259" key="2">
    <source>
        <dbReference type="Pfam" id="PF01370"/>
    </source>
</evidence>
<comment type="caution">
    <text evidence="3">The sequence shown here is derived from an EMBL/GenBank/DDBJ whole genome shotgun (WGS) entry which is preliminary data.</text>
</comment>
<dbReference type="Proteomes" id="UP000737402">
    <property type="component" value="Unassembled WGS sequence"/>
</dbReference>
<gene>
    <name evidence="3" type="ORF">JOC95_003937</name>
</gene>
<name>A0ABS2P4Z0_9BACI</name>
<evidence type="ECO:0000313" key="3">
    <source>
        <dbReference type="EMBL" id="MBM7622027.1"/>
    </source>
</evidence>
<feature type="domain" description="NAD-dependent epimerase/dehydratase" evidence="2">
    <location>
        <begin position="3"/>
        <end position="242"/>
    </location>
</feature>
<sequence length="318" mass="35580">MNILVTGAAGFVGSHLCESLLEEPTYHVTGVDTFIGPTPPSFKRMNLQNLLDHPRFCFMQTNLLNTNLEQLLNGVDAIYHLSAIPGVRSSWGDEFAPYMDNNILATQKLLESVKSINIKRFIYISTSSVYGEKVGKVCEDAALNPLSPYGITKLTGEQLCRVYENSFGLPLVVLRYFTVYGPRQRPDMAFHRFMRQIYTNQPITIFGDGLQTRDFTYIDDCITGTKKALTADGVIGETINIGGKERSSILGIISTLEKVTGRKALLSFSGRLKGEPHHTWADISKAERLLEYSPAIPLKGGLEKEWNYIQELYRTNPT</sequence>
<comment type="similarity">
    <text evidence="1">Belongs to the NAD(P)-dependent epimerase/dehydratase family.</text>
</comment>